<organism evidence="3 4">
    <name type="scientific">Heligmosomoides polygyrus</name>
    <name type="common">Parasitic roundworm</name>
    <dbReference type="NCBI Taxonomy" id="6339"/>
    <lineage>
        <taxon>Eukaryota</taxon>
        <taxon>Metazoa</taxon>
        <taxon>Ecdysozoa</taxon>
        <taxon>Nematoda</taxon>
        <taxon>Chromadorea</taxon>
        <taxon>Rhabditida</taxon>
        <taxon>Rhabditina</taxon>
        <taxon>Rhabditomorpha</taxon>
        <taxon>Strongyloidea</taxon>
        <taxon>Heligmosomidae</taxon>
        <taxon>Heligmosomoides</taxon>
    </lineage>
</organism>
<reference evidence="4" key="2">
    <citation type="submission" date="2019-09" db="UniProtKB">
        <authorList>
            <consortium name="WormBaseParasite"/>
        </authorList>
    </citation>
    <scope>IDENTIFICATION</scope>
</reference>
<accession>A0A183GQH6</accession>
<keyword evidence="1" id="KW-0732">Signal</keyword>
<dbReference type="WBParaSite" id="HPBE_0002494601-mRNA-1">
    <property type="protein sequence ID" value="HPBE_0002494601-mRNA-1"/>
    <property type="gene ID" value="HPBE_0002494601"/>
</dbReference>
<evidence type="ECO:0000313" key="4">
    <source>
        <dbReference type="WBParaSite" id="HPBE_0002494601-mRNA-1"/>
    </source>
</evidence>
<accession>A0A3P8ESY2</accession>
<dbReference type="OrthoDB" id="3936150at2759"/>
<dbReference type="EMBL" id="UZAH01037105">
    <property type="protein sequence ID" value="VDP48184.1"/>
    <property type="molecule type" value="Genomic_DNA"/>
</dbReference>
<gene>
    <name evidence="2" type="ORF">HPBE_LOCUS24945</name>
</gene>
<evidence type="ECO:0000313" key="3">
    <source>
        <dbReference type="Proteomes" id="UP000050761"/>
    </source>
</evidence>
<keyword evidence="3" id="KW-1185">Reference proteome</keyword>
<dbReference type="Proteomes" id="UP000050761">
    <property type="component" value="Unassembled WGS sequence"/>
</dbReference>
<dbReference type="AlphaFoldDB" id="A0A183GQH6"/>
<proteinExistence type="predicted"/>
<sequence length="52" mass="5866">MPYVVLTLMAALDTVFYQWVIPETKGKPLPENLPQKDPVKAKLARIDSLVKV</sequence>
<reference evidence="2 3" key="1">
    <citation type="submission" date="2018-11" db="EMBL/GenBank/DDBJ databases">
        <authorList>
            <consortium name="Pathogen Informatics"/>
        </authorList>
    </citation>
    <scope>NUCLEOTIDE SEQUENCE [LARGE SCALE GENOMIC DNA]</scope>
</reference>
<evidence type="ECO:0000313" key="2">
    <source>
        <dbReference type="EMBL" id="VDP48184.1"/>
    </source>
</evidence>
<protein>
    <submittedName>
        <fullName evidence="4">MFS transporter</fullName>
    </submittedName>
</protein>
<evidence type="ECO:0000256" key="1">
    <source>
        <dbReference type="SAM" id="SignalP"/>
    </source>
</evidence>
<name>A0A183GQH6_HELPZ</name>
<feature type="chain" id="PRO_5044552179" evidence="1">
    <location>
        <begin position="18"/>
        <end position="52"/>
    </location>
</feature>
<feature type="signal peptide" evidence="1">
    <location>
        <begin position="1"/>
        <end position="17"/>
    </location>
</feature>